<dbReference type="OrthoDB" id="47330at2759"/>
<dbReference type="PANTHER" id="PTHR11638:SF155">
    <property type="entry name" value="CHAPERONE PROTEIN CLPC1, CHLOROPLASTIC-LIKE"/>
    <property type="match status" value="1"/>
</dbReference>
<dbReference type="InterPro" id="IPR050130">
    <property type="entry name" value="ClpA_ClpB"/>
</dbReference>
<dbReference type="GO" id="GO:0005737">
    <property type="term" value="C:cytoplasm"/>
    <property type="evidence" value="ECO:0007669"/>
    <property type="project" value="TreeGrafter"/>
</dbReference>
<reference evidence="5" key="1">
    <citation type="submission" date="2023-05" db="EMBL/GenBank/DDBJ databases">
        <title>Genome and transcriptome analyses reveal genes involved in the formation of fine ridges on petal epidermal cells in Hibiscus trionum.</title>
        <authorList>
            <person name="Koshimizu S."/>
            <person name="Masuda S."/>
            <person name="Ishii T."/>
            <person name="Shirasu K."/>
            <person name="Hoshino A."/>
            <person name="Arita M."/>
        </authorList>
    </citation>
    <scope>NUCLEOTIDE SEQUENCE</scope>
    <source>
        <strain evidence="5">Hamamatsu line</strain>
    </source>
</reference>
<keyword evidence="5" id="KW-0346">Stress response</keyword>
<evidence type="ECO:0000256" key="2">
    <source>
        <dbReference type="ARBA" id="ARBA00022741"/>
    </source>
</evidence>
<comment type="caution">
    <text evidence="5">The sequence shown here is derived from an EMBL/GenBank/DDBJ whole genome shotgun (WGS) entry which is preliminary data.</text>
</comment>
<gene>
    <name evidence="5" type="ORF">HRI_001926000</name>
</gene>
<organism evidence="5 6">
    <name type="scientific">Hibiscus trionum</name>
    <name type="common">Flower of an hour</name>
    <dbReference type="NCBI Taxonomy" id="183268"/>
    <lineage>
        <taxon>Eukaryota</taxon>
        <taxon>Viridiplantae</taxon>
        <taxon>Streptophyta</taxon>
        <taxon>Embryophyta</taxon>
        <taxon>Tracheophyta</taxon>
        <taxon>Spermatophyta</taxon>
        <taxon>Magnoliopsida</taxon>
        <taxon>eudicotyledons</taxon>
        <taxon>Gunneridae</taxon>
        <taxon>Pentapetalae</taxon>
        <taxon>rosids</taxon>
        <taxon>malvids</taxon>
        <taxon>Malvales</taxon>
        <taxon>Malvaceae</taxon>
        <taxon>Malvoideae</taxon>
        <taxon>Hibiscus</taxon>
    </lineage>
</organism>
<dbReference type="GO" id="GO:0034605">
    <property type="term" value="P:cellular response to heat"/>
    <property type="evidence" value="ECO:0007669"/>
    <property type="project" value="TreeGrafter"/>
</dbReference>
<dbReference type="PANTHER" id="PTHR11638">
    <property type="entry name" value="ATP-DEPENDENT CLP PROTEASE"/>
    <property type="match status" value="1"/>
</dbReference>
<evidence type="ECO:0000313" key="6">
    <source>
        <dbReference type="Proteomes" id="UP001165190"/>
    </source>
</evidence>
<dbReference type="GO" id="GO:0016887">
    <property type="term" value="F:ATP hydrolysis activity"/>
    <property type="evidence" value="ECO:0007669"/>
    <property type="project" value="TreeGrafter"/>
</dbReference>
<dbReference type="Gene3D" id="1.10.8.60">
    <property type="match status" value="1"/>
</dbReference>
<feature type="domain" description="ClpA/ClpB AAA lid" evidence="4">
    <location>
        <begin position="47"/>
        <end position="105"/>
    </location>
</feature>
<evidence type="ECO:0000313" key="5">
    <source>
        <dbReference type="EMBL" id="GMI82567.1"/>
    </source>
</evidence>
<keyword evidence="6" id="KW-1185">Reference proteome</keyword>
<evidence type="ECO:0000259" key="4">
    <source>
        <dbReference type="Pfam" id="PF17871"/>
    </source>
</evidence>
<dbReference type="EMBL" id="BSYR01000019">
    <property type="protein sequence ID" value="GMI82567.1"/>
    <property type="molecule type" value="Genomic_DNA"/>
</dbReference>
<name>A0A9W7HSB1_HIBTR</name>
<dbReference type="AlphaFoldDB" id="A0A9W7HSB1"/>
<dbReference type="InterPro" id="IPR027417">
    <property type="entry name" value="P-loop_NTPase"/>
</dbReference>
<evidence type="ECO:0000256" key="1">
    <source>
        <dbReference type="ARBA" id="ARBA00022737"/>
    </source>
</evidence>
<dbReference type="SUPFAM" id="SSF52540">
    <property type="entry name" value="P-loop containing nucleoside triphosphate hydrolases"/>
    <property type="match status" value="1"/>
</dbReference>
<accession>A0A9W7HSB1</accession>
<evidence type="ECO:0000256" key="3">
    <source>
        <dbReference type="ARBA" id="ARBA00022840"/>
    </source>
</evidence>
<protein>
    <submittedName>
        <fullName evidence="5">HEAT SHOCK PROTEIN 93-V, CLPC homologue 1, DE-REGULATED CAO ACCUMULATION 1</fullName>
    </submittedName>
</protein>
<sequence>MPTNGTNLTKLADEVTNFVENFKKDPALERRFLPIKVPKPSQIEIKMILKRLKEHYEVFHGICYTESALLATAVLSYKNISDRFLPDKAVDLLKEAGARVSSCHAQLLEVAREFRT</sequence>
<keyword evidence="1" id="KW-0677">Repeat</keyword>
<keyword evidence="3" id="KW-0067">ATP-binding</keyword>
<dbReference type="GO" id="GO:0005524">
    <property type="term" value="F:ATP binding"/>
    <property type="evidence" value="ECO:0007669"/>
    <property type="project" value="UniProtKB-KW"/>
</dbReference>
<keyword evidence="2" id="KW-0547">Nucleotide-binding</keyword>
<proteinExistence type="predicted"/>
<dbReference type="Pfam" id="PF17871">
    <property type="entry name" value="AAA_lid_9"/>
    <property type="match status" value="1"/>
</dbReference>
<dbReference type="Proteomes" id="UP001165190">
    <property type="component" value="Unassembled WGS sequence"/>
</dbReference>
<dbReference type="InterPro" id="IPR041546">
    <property type="entry name" value="ClpA/ClpB_AAA_lid"/>
</dbReference>